<feature type="region of interest" description="Disordered" evidence="1">
    <location>
        <begin position="251"/>
        <end position="326"/>
    </location>
</feature>
<dbReference type="Proteomes" id="UP000755585">
    <property type="component" value="Unassembled WGS sequence"/>
</dbReference>
<comment type="caution">
    <text evidence="2">The sequence shown here is derived from an EMBL/GenBank/DDBJ whole genome shotgun (WGS) entry which is preliminary data.</text>
</comment>
<keyword evidence="3" id="KW-1185">Reference proteome</keyword>
<evidence type="ECO:0000313" key="2">
    <source>
        <dbReference type="EMBL" id="MBP2351265.1"/>
    </source>
</evidence>
<proteinExistence type="predicted"/>
<sequence>MAESGRRVPENSATYREFVRLYDLARQLRPTGVDRWNRELYATSGIGGFDQQTGAIGIREPLLREGLTKDPASNARWQARALATVLNRATRAGMHVDAPGEANVVRTTQSRGLQDGVASVRAATDFHAFTRMAGYPNLAFNDQESGAYAAANELIRQTSGPSVDRQQLVDRLHQGPAMMHFDRLAEGVVRNRLAEVAPAEGVDRQAMRRELIGEMLHPQWDSLAQRSPEDGRRVAGEIGQALNAKVDEIRRRSPQTLQVAPSDGRQREAATKPRPGQESTARFLTGLAPAGGAAGQAPSLGDGSRAAAQHATAATRPRAPGESMRR</sequence>
<gene>
    <name evidence="2" type="ORF">JOF29_002348</name>
</gene>
<evidence type="ECO:0000313" key="3">
    <source>
        <dbReference type="Proteomes" id="UP000755585"/>
    </source>
</evidence>
<dbReference type="EMBL" id="JAGINT010000001">
    <property type="protein sequence ID" value="MBP2351265.1"/>
    <property type="molecule type" value="Genomic_DNA"/>
</dbReference>
<accession>A0ABS4UI13</accession>
<reference evidence="2 3" key="1">
    <citation type="submission" date="2021-03" db="EMBL/GenBank/DDBJ databases">
        <title>Sequencing the genomes of 1000 actinobacteria strains.</title>
        <authorList>
            <person name="Klenk H.-P."/>
        </authorList>
    </citation>
    <scope>NUCLEOTIDE SEQUENCE [LARGE SCALE GENOMIC DNA]</scope>
    <source>
        <strain evidence="2 3">DSM 18824</strain>
    </source>
</reference>
<protein>
    <submittedName>
        <fullName evidence="2">Uncharacterized protein</fullName>
    </submittedName>
</protein>
<organism evidence="2 3">
    <name type="scientific">Kribbella aluminosa</name>
    <dbReference type="NCBI Taxonomy" id="416017"/>
    <lineage>
        <taxon>Bacteria</taxon>
        <taxon>Bacillati</taxon>
        <taxon>Actinomycetota</taxon>
        <taxon>Actinomycetes</taxon>
        <taxon>Propionibacteriales</taxon>
        <taxon>Kribbellaceae</taxon>
        <taxon>Kribbella</taxon>
    </lineage>
</organism>
<feature type="compositionally biased region" description="Low complexity" evidence="1">
    <location>
        <begin position="286"/>
        <end position="320"/>
    </location>
</feature>
<name>A0ABS4UI13_9ACTN</name>
<dbReference type="RefSeq" id="WP_209694196.1">
    <property type="nucleotide sequence ID" value="NZ_BAAAVU010000026.1"/>
</dbReference>
<evidence type="ECO:0000256" key="1">
    <source>
        <dbReference type="SAM" id="MobiDB-lite"/>
    </source>
</evidence>